<evidence type="ECO:0000313" key="1">
    <source>
        <dbReference type="EMBL" id="KAJ5486772.1"/>
    </source>
</evidence>
<reference evidence="1" key="2">
    <citation type="journal article" date="2023" name="IMA Fungus">
        <title>Comparative genomic study of the Penicillium genus elucidates a diverse pangenome and 15 lateral gene transfer events.</title>
        <authorList>
            <person name="Petersen C."/>
            <person name="Sorensen T."/>
            <person name="Nielsen M.R."/>
            <person name="Sondergaard T.E."/>
            <person name="Sorensen J.L."/>
            <person name="Fitzpatrick D.A."/>
            <person name="Frisvad J.C."/>
            <person name="Nielsen K.L."/>
        </authorList>
    </citation>
    <scope>NUCLEOTIDE SEQUENCE</scope>
    <source>
        <strain evidence="1">IBT 17660</strain>
    </source>
</reference>
<evidence type="ECO:0000313" key="2">
    <source>
        <dbReference type="Proteomes" id="UP001147760"/>
    </source>
</evidence>
<organism evidence="1 2">
    <name type="scientific">Penicillium desertorum</name>
    <dbReference type="NCBI Taxonomy" id="1303715"/>
    <lineage>
        <taxon>Eukaryota</taxon>
        <taxon>Fungi</taxon>
        <taxon>Dikarya</taxon>
        <taxon>Ascomycota</taxon>
        <taxon>Pezizomycotina</taxon>
        <taxon>Eurotiomycetes</taxon>
        <taxon>Eurotiomycetidae</taxon>
        <taxon>Eurotiales</taxon>
        <taxon>Aspergillaceae</taxon>
        <taxon>Penicillium</taxon>
    </lineage>
</organism>
<reference evidence="1" key="1">
    <citation type="submission" date="2022-12" db="EMBL/GenBank/DDBJ databases">
        <authorList>
            <person name="Petersen C."/>
        </authorList>
    </citation>
    <scope>NUCLEOTIDE SEQUENCE</scope>
    <source>
        <strain evidence="1">IBT 17660</strain>
    </source>
</reference>
<comment type="caution">
    <text evidence="1">The sequence shown here is derived from an EMBL/GenBank/DDBJ whole genome shotgun (WGS) entry which is preliminary data.</text>
</comment>
<proteinExistence type="predicted"/>
<dbReference type="AlphaFoldDB" id="A0A9W9X9K4"/>
<dbReference type="EMBL" id="JAPWDO010000001">
    <property type="protein sequence ID" value="KAJ5486772.1"/>
    <property type="molecule type" value="Genomic_DNA"/>
</dbReference>
<sequence length="292" mass="32683">MSRSRIYVSPTIYLRDNEAAANLIFDLVRDFFTRANIPITEIQFRGHLIVIVLETEPDNLDVLWAVPKSIANCNCFYLFESEIERPGKFPAQPLKQITAAATDRTAIDDTQYPTLRPGLVLSSRKTTQGEKFRASSGVLVQDTSRHRYMTAASHGFPEGGMFLNEPFKNTIAPRDPFKLDNFIRAGETRIGDDILPDSPFSGVIQGSRMAHSSVRIPSDDPHRPTVWIRCHLVYLGQDSASDIVDGVCGSAIWDKDHRVLGFFRYVHASGVFKDHCSIIAADHLLDKGYTVV</sequence>
<accession>A0A9W9X9K4</accession>
<gene>
    <name evidence="1" type="ORF">N7530_001072</name>
</gene>
<keyword evidence="2" id="KW-1185">Reference proteome</keyword>
<dbReference type="OrthoDB" id="4155294at2759"/>
<name>A0A9W9X9K4_9EURO</name>
<dbReference type="Proteomes" id="UP001147760">
    <property type="component" value="Unassembled WGS sequence"/>
</dbReference>
<protein>
    <submittedName>
        <fullName evidence="1">Uncharacterized protein</fullName>
    </submittedName>
</protein>